<dbReference type="CDD" id="cd01392">
    <property type="entry name" value="HTH_LacI"/>
    <property type="match status" value="1"/>
</dbReference>
<dbReference type="InterPro" id="IPR046335">
    <property type="entry name" value="LacI/GalR-like_sensor"/>
</dbReference>
<feature type="domain" description="HTH lacI-type" evidence="4">
    <location>
        <begin position="11"/>
        <end position="65"/>
    </location>
</feature>
<dbReference type="Gene3D" id="1.10.260.40">
    <property type="entry name" value="lambda repressor-like DNA-binding domains"/>
    <property type="match status" value="1"/>
</dbReference>
<dbReference type="Pfam" id="PF00356">
    <property type="entry name" value="LacI"/>
    <property type="match status" value="1"/>
</dbReference>
<evidence type="ECO:0000256" key="1">
    <source>
        <dbReference type="ARBA" id="ARBA00023015"/>
    </source>
</evidence>
<keyword evidence="1" id="KW-0805">Transcription regulation</keyword>
<evidence type="ECO:0000256" key="3">
    <source>
        <dbReference type="ARBA" id="ARBA00023163"/>
    </source>
</evidence>
<evidence type="ECO:0000313" key="5">
    <source>
        <dbReference type="EMBL" id="WFE89490.1"/>
    </source>
</evidence>
<dbReference type="Proteomes" id="UP001209803">
    <property type="component" value="Chromosome"/>
</dbReference>
<dbReference type="SUPFAM" id="SSF47413">
    <property type="entry name" value="lambda repressor-like DNA-binding domains"/>
    <property type="match status" value="1"/>
</dbReference>
<dbReference type="PROSITE" id="PS00356">
    <property type="entry name" value="HTH_LACI_1"/>
    <property type="match status" value="1"/>
</dbReference>
<dbReference type="CDD" id="cd01575">
    <property type="entry name" value="PBP1_GntR"/>
    <property type="match status" value="1"/>
</dbReference>
<organism evidence="5 6">
    <name type="scientific">Roseibium porphyridii</name>
    <dbReference type="NCBI Taxonomy" id="2866279"/>
    <lineage>
        <taxon>Bacteria</taxon>
        <taxon>Pseudomonadati</taxon>
        <taxon>Pseudomonadota</taxon>
        <taxon>Alphaproteobacteria</taxon>
        <taxon>Hyphomicrobiales</taxon>
        <taxon>Stappiaceae</taxon>
        <taxon>Roseibium</taxon>
    </lineage>
</organism>
<keyword evidence="3" id="KW-0804">Transcription</keyword>
<reference evidence="5 6" key="1">
    <citation type="submission" date="2023-03" db="EMBL/GenBank/DDBJ databases">
        <title>Roseibium porphyridii sp. nov. and Roseibium rhodosorbium sp. nov. isolated from marine algae, Porphyridium cruentum and Rhodosorus marinus, respectively.</title>
        <authorList>
            <person name="Lee M.W."/>
            <person name="Choi B.J."/>
            <person name="Lee J.K."/>
            <person name="Choi D.G."/>
            <person name="Baek J.H."/>
            <person name="Bayburt H."/>
            <person name="Kim J.M."/>
            <person name="Han D.M."/>
            <person name="Kim K.H."/>
            <person name="Jeon C.O."/>
        </authorList>
    </citation>
    <scope>NUCLEOTIDE SEQUENCE [LARGE SCALE GENOMIC DNA]</scope>
    <source>
        <strain evidence="5 6">KMA01</strain>
    </source>
</reference>
<name>A0ABY8F6J5_9HYPH</name>
<dbReference type="RefSeq" id="WP_265680358.1">
    <property type="nucleotide sequence ID" value="NZ_CP120863.1"/>
</dbReference>
<protein>
    <submittedName>
        <fullName evidence="5">LacI family DNA-binding transcriptional regulator</fullName>
    </submittedName>
</protein>
<dbReference type="PANTHER" id="PTHR30146:SF33">
    <property type="entry name" value="TRANSCRIPTIONAL REGULATOR"/>
    <property type="match status" value="1"/>
</dbReference>
<keyword evidence="6" id="KW-1185">Reference proteome</keyword>
<dbReference type="InterPro" id="IPR028082">
    <property type="entry name" value="Peripla_BP_I"/>
</dbReference>
<dbReference type="Pfam" id="PF13377">
    <property type="entry name" value="Peripla_BP_3"/>
    <property type="match status" value="1"/>
</dbReference>
<evidence type="ECO:0000259" key="4">
    <source>
        <dbReference type="PROSITE" id="PS50932"/>
    </source>
</evidence>
<proteinExistence type="predicted"/>
<dbReference type="GO" id="GO:0003677">
    <property type="term" value="F:DNA binding"/>
    <property type="evidence" value="ECO:0007669"/>
    <property type="project" value="UniProtKB-KW"/>
</dbReference>
<dbReference type="EMBL" id="CP120863">
    <property type="protein sequence ID" value="WFE89490.1"/>
    <property type="molecule type" value="Genomic_DNA"/>
</dbReference>
<dbReference type="SUPFAM" id="SSF53822">
    <property type="entry name" value="Periplasmic binding protein-like I"/>
    <property type="match status" value="1"/>
</dbReference>
<evidence type="ECO:0000313" key="6">
    <source>
        <dbReference type="Proteomes" id="UP001209803"/>
    </source>
</evidence>
<dbReference type="Gene3D" id="3.40.50.2300">
    <property type="match status" value="2"/>
</dbReference>
<sequence>MTEQSGKPSPVTMRDVAKAAGVSRMTVSRALRKDSPVSPETRAHILKIVRDMNYVPDQMAGSLTTKKSGFVATLLPSLNNLHFALTVQSLTEELEEIGLQILLGHTAYSADREEELLETMLRRRPEAIVLSYDGHTDRTRRLMEDSAVPVVEIWEKPDRPIAHTVGFSNFEAAKKMTEQVIAKGYERIAFVGESQDDWTRGAARRMGFVSAMEHAGLDCHRLIGFGMPPLSIESGAAAASQLMRDHPDTQCLICVSDVAAFGAQSWLLSQGYKIPSDIAVAGFGNFEVSRFATPSISTVVVNPEGIGRETGKLLKKLFSSSDPLLSAPQHIDVPATVAFRQSC</sequence>
<evidence type="ECO:0000256" key="2">
    <source>
        <dbReference type="ARBA" id="ARBA00023125"/>
    </source>
</evidence>
<dbReference type="InterPro" id="IPR010982">
    <property type="entry name" value="Lambda_DNA-bd_dom_sf"/>
</dbReference>
<dbReference type="PROSITE" id="PS50932">
    <property type="entry name" value="HTH_LACI_2"/>
    <property type="match status" value="1"/>
</dbReference>
<dbReference type="InterPro" id="IPR000843">
    <property type="entry name" value="HTH_LacI"/>
</dbReference>
<accession>A0ABY8F6J5</accession>
<dbReference type="PANTHER" id="PTHR30146">
    <property type="entry name" value="LACI-RELATED TRANSCRIPTIONAL REPRESSOR"/>
    <property type="match status" value="1"/>
</dbReference>
<gene>
    <name evidence="5" type="ORF">K1718_25610</name>
</gene>
<dbReference type="SMART" id="SM00354">
    <property type="entry name" value="HTH_LACI"/>
    <property type="match status" value="1"/>
</dbReference>
<keyword evidence="2 5" id="KW-0238">DNA-binding</keyword>